<sequence>MLDMFTPTKSDPMGTMLSALTLMTLFFPLCRAIRNIMMGFLQWIGVDEEGVAGKAVTTLAALGAFARLAGSGWDTNVRTGTLPGLGKGLGGSSPGVVGGGKIPPVGGGGVVAEGGPGGIPGVGAIEGATGEEGPGGAPVAGPAVRMPGAGGVGGAAGGPSTEGPAGTGNVPPVPELAAIGGQGGPLRTPLERDVMDADRTGGIKFARMSAFFAPADHFAPGASSMYGAMWGNITAAGRLGVNMFRSISEIRKQHRGEGGRELTLGEAFKLYTRSRSVAGAAFKVGTVVAGTALGFGPPTVRRVQFAAEAPGRAWNYIKGMWKS</sequence>
<evidence type="ECO:0000313" key="3">
    <source>
        <dbReference type="Proteomes" id="UP000192569"/>
    </source>
</evidence>
<dbReference type="Proteomes" id="UP000192569">
    <property type="component" value="Chromosome I"/>
</dbReference>
<proteinExistence type="predicted"/>
<organism evidence="2 3">
    <name type="scientific">Thermanaeromonas toyohensis ToBE</name>
    <dbReference type="NCBI Taxonomy" id="698762"/>
    <lineage>
        <taxon>Bacteria</taxon>
        <taxon>Bacillati</taxon>
        <taxon>Bacillota</taxon>
        <taxon>Clostridia</taxon>
        <taxon>Neomoorellales</taxon>
        <taxon>Neomoorellaceae</taxon>
        <taxon>Thermanaeromonas</taxon>
    </lineage>
</organism>
<keyword evidence="3" id="KW-1185">Reference proteome</keyword>
<feature type="compositionally biased region" description="Low complexity" evidence="1">
    <location>
        <begin position="158"/>
        <end position="168"/>
    </location>
</feature>
<protein>
    <submittedName>
        <fullName evidence="2">Uncharacterized protein</fullName>
    </submittedName>
</protein>
<evidence type="ECO:0000313" key="2">
    <source>
        <dbReference type="EMBL" id="SMB96393.1"/>
    </source>
</evidence>
<evidence type="ECO:0000256" key="1">
    <source>
        <dbReference type="SAM" id="MobiDB-lite"/>
    </source>
</evidence>
<dbReference type="RefSeq" id="WP_084665092.1">
    <property type="nucleotide sequence ID" value="NZ_LT838272.1"/>
</dbReference>
<dbReference type="EMBL" id="LT838272">
    <property type="protein sequence ID" value="SMB96393.1"/>
    <property type="molecule type" value="Genomic_DNA"/>
</dbReference>
<name>A0A1W1VSZ5_9FIRM</name>
<dbReference type="AlphaFoldDB" id="A0A1W1VSZ5"/>
<accession>A0A1W1VSZ5</accession>
<gene>
    <name evidence="2" type="ORF">SAMN00808754_1476</name>
</gene>
<reference evidence="2 3" key="1">
    <citation type="submission" date="2017-04" db="EMBL/GenBank/DDBJ databases">
        <authorList>
            <person name="Afonso C.L."/>
            <person name="Miller P.J."/>
            <person name="Scott M.A."/>
            <person name="Spackman E."/>
            <person name="Goraichik I."/>
            <person name="Dimitrov K.M."/>
            <person name="Suarez D.L."/>
            <person name="Swayne D.E."/>
        </authorList>
    </citation>
    <scope>NUCLEOTIDE SEQUENCE [LARGE SCALE GENOMIC DNA]</scope>
    <source>
        <strain evidence="2 3">ToBE</strain>
    </source>
</reference>
<dbReference type="STRING" id="698762.SAMN00808754_1476"/>
<feature type="region of interest" description="Disordered" evidence="1">
    <location>
        <begin position="150"/>
        <end position="190"/>
    </location>
</feature>